<organism evidence="6 7">
    <name type="scientific">Halalkalibacter alkalisediminis</name>
    <dbReference type="NCBI Taxonomy" id="935616"/>
    <lineage>
        <taxon>Bacteria</taxon>
        <taxon>Bacillati</taxon>
        <taxon>Bacillota</taxon>
        <taxon>Bacilli</taxon>
        <taxon>Bacillales</taxon>
        <taxon>Bacillaceae</taxon>
        <taxon>Halalkalibacter</taxon>
    </lineage>
</organism>
<dbReference type="HAMAP" id="MF_00724">
    <property type="entry name" value="FliE"/>
    <property type="match status" value="1"/>
</dbReference>
<dbReference type="NCBIfam" id="TIGR00205">
    <property type="entry name" value="fliE"/>
    <property type="match status" value="1"/>
</dbReference>
<gene>
    <name evidence="4 6" type="primary">fliE</name>
    <name evidence="6" type="ORF">ACFFH4_06050</name>
</gene>
<comment type="similarity">
    <text evidence="2 4">Belongs to the FliE family.</text>
</comment>
<name>A0ABV6ND83_9BACI</name>
<accession>A0ABV6ND83</accession>
<dbReference type="RefSeq" id="WP_273839948.1">
    <property type="nucleotide sequence ID" value="NZ_JAQQWT010000001.1"/>
</dbReference>
<evidence type="ECO:0000256" key="4">
    <source>
        <dbReference type="HAMAP-Rule" id="MF_00724"/>
    </source>
</evidence>
<keyword evidence="6" id="KW-0966">Cell projection</keyword>
<dbReference type="PANTHER" id="PTHR34653">
    <property type="match status" value="1"/>
</dbReference>
<evidence type="ECO:0000313" key="6">
    <source>
        <dbReference type="EMBL" id="MFC0558609.1"/>
    </source>
</evidence>
<evidence type="ECO:0000313" key="7">
    <source>
        <dbReference type="Proteomes" id="UP001589833"/>
    </source>
</evidence>
<comment type="subcellular location">
    <subcellularLocation>
        <location evidence="1 4">Bacterial flagellum basal body</location>
    </subcellularLocation>
</comment>
<dbReference type="Proteomes" id="UP001589833">
    <property type="component" value="Unassembled WGS sequence"/>
</dbReference>
<sequence>MNISGIQLPFLINQTAVNGAKTKITPAAAQDTFKSALSQAIKDVNHLQKASAEKTELLAKGEIDNLHDVMITGHKASITLQATVEVRNKVVEAYQEIMRMQV</sequence>
<proteinExistence type="inferred from homology"/>
<keyword evidence="6" id="KW-0282">Flagellum</keyword>
<evidence type="ECO:0000256" key="5">
    <source>
        <dbReference type="NCBIfam" id="TIGR00205"/>
    </source>
</evidence>
<evidence type="ECO:0000256" key="3">
    <source>
        <dbReference type="ARBA" id="ARBA00023143"/>
    </source>
</evidence>
<comment type="caution">
    <text evidence="6">The sequence shown here is derived from an EMBL/GenBank/DDBJ whole genome shotgun (WGS) entry which is preliminary data.</text>
</comment>
<keyword evidence="6" id="KW-0969">Cilium</keyword>
<reference evidence="6 7" key="1">
    <citation type="submission" date="2024-09" db="EMBL/GenBank/DDBJ databases">
        <authorList>
            <person name="Sun Q."/>
            <person name="Mori K."/>
        </authorList>
    </citation>
    <scope>NUCLEOTIDE SEQUENCE [LARGE SCALE GENOMIC DNA]</scope>
    <source>
        <strain evidence="6 7">NCAIM B.02301</strain>
    </source>
</reference>
<evidence type="ECO:0000256" key="1">
    <source>
        <dbReference type="ARBA" id="ARBA00004117"/>
    </source>
</evidence>
<dbReference type="EMBL" id="JBHLTR010000006">
    <property type="protein sequence ID" value="MFC0558609.1"/>
    <property type="molecule type" value="Genomic_DNA"/>
</dbReference>
<keyword evidence="7" id="KW-1185">Reference proteome</keyword>
<dbReference type="PANTHER" id="PTHR34653:SF1">
    <property type="entry name" value="FLAGELLAR HOOK-BASAL BODY COMPLEX PROTEIN FLIE"/>
    <property type="match status" value="1"/>
</dbReference>
<evidence type="ECO:0000256" key="2">
    <source>
        <dbReference type="ARBA" id="ARBA00009272"/>
    </source>
</evidence>
<dbReference type="Pfam" id="PF02049">
    <property type="entry name" value="FliE"/>
    <property type="match status" value="1"/>
</dbReference>
<protein>
    <recommendedName>
        <fullName evidence="4 5">Flagellar hook-basal body complex protein FliE</fullName>
    </recommendedName>
</protein>
<dbReference type="PRINTS" id="PR01006">
    <property type="entry name" value="FLGHOOKFLIE"/>
</dbReference>
<keyword evidence="3 4" id="KW-0975">Bacterial flagellum</keyword>
<dbReference type="InterPro" id="IPR001624">
    <property type="entry name" value="FliE"/>
</dbReference>